<protein>
    <submittedName>
        <fullName evidence="2">Uncharacterized protein</fullName>
    </submittedName>
</protein>
<feature type="region of interest" description="Disordered" evidence="1">
    <location>
        <begin position="1"/>
        <end position="20"/>
    </location>
</feature>
<dbReference type="EMBL" id="VSRR010002950">
    <property type="protein sequence ID" value="MPC33974.1"/>
    <property type="molecule type" value="Genomic_DNA"/>
</dbReference>
<proteinExistence type="predicted"/>
<organism evidence="2 3">
    <name type="scientific">Portunus trituberculatus</name>
    <name type="common">Swimming crab</name>
    <name type="synonym">Neptunus trituberculatus</name>
    <dbReference type="NCBI Taxonomy" id="210409"/>
    <lineage>
        <taxon>Eukaryota</taxon>
        <taxon>Metazoa</taxon>
        <taxon>Ecdysozoa</taxon>
        <taxon>Arthropoda</taxon>
        <taxon>Crustacea</taxon>
        <taxon>Multicrustacea</taxon>
        <taxon>Malacostraca</taxon>
        <taxon>Eumalacostraca</taxon>
        <taxon>Eucarida</taxon>
        <taxon>Decapoda</taxon>
        <taxon>Pleocyemata</taxon>
        <taxon>Brachyura</taxon>
        <taxon>Eubrachyura</taxon>
        <taxon>Portunoidea</taxon>
        <taxon>Portunidae</taxon>
        <taxon>Portuninae</taxon>
        <taxon>Portunus</taxon>
    </lineage>
</organism>
<feature type="compositionally biased region" description="Basic residues" evidence="1">
    <location>
        <begin position="44"/>
        <end position="57"/>
    </location>
</feature>
<comment type="caution">
    <text evidence="2">The sequence shown here is derived from an EMBL/GenBank/DDBJ whole genome shotgun (WGS) entry which is preliminary data.</text>
</comment>
<gene>
    <name evidence="2" type="ORF">E2C01_027344</name>
</gene>
<evidence type="ECO:0000256" key="1">
    <source>
        <dbReference type="SAM" id="MobiDB-lite"/>
    </source>
</evidence>
<evidence type="ECO:0000313" key="2">
    <source>
        <dbReference type="EMBL" id="MPC33974.1"/>
    </source>
</evidence>
<reference evidence="2 3" key="1">
    <citation type="submission" date="2019-05" db="EMBL/GenBank/DDBJ databases">
        <title>Another draft genome of Portunus trituberculatus and its Hox gene families provides insights of decapod evolution.</title>
        <authorList>
            <person name="Jeong J.-H."/>
            <person name="Song I."/>
            <person name="Kim S."/>
            <person name="Choi T."/>
            <person name="Kim D."/>
            <person name="Ryu S."/>
            <person name="Kim W."/>
        </authorList>
    </citation>
    <scope>NUCLEOTIDE SEQUENCE [LARGE SCALE GENOMIC DNA]</scope>
    <source>
        <tissue evidence="2">Muscle</tissue>
    </source>
</reference>
<feature type="compositionally biased region" description="Low complexity" evidence="1">
    <location>
        <begin position="31"/>
        <end position="43"/>
    </location>
</feature>
<dbReference type="AlphaFoldDB" id="A0A5B7ENH7"/>
<dbReference type="Proteomes" id="UP000324222">
    <property type="component" value="Unassembled WGS sequence"/>
</dbReference>
<keyword evidence="3" id="KW-1185">Reference proteome</keyword>
<accession>A0A5B7ENH7</accession>
<name>A0A5B7ENH7_PORTR</name>
<evidence type="ECO:0000313" key="3">
    <source>
        <dbReference type="Proteomes" id="UP000324222"/>
    </source>
</evidence>
<feature type="region of interest" description="Disordered" evidence="1">
    <location>
        <begin position="28"/>
        <end position="64"/>
    </location>
</feature>
<sequence length="179" mass="19734">METRASGQPWRTWRGDGRASANTRLVTQAKSHPSSSPIYLSSHVRARSPSHPTRRKTMSLSRTSPICTNPPWGGSIILRGHDDVSGSCIRLGDHLHAPRLLHIDLSGESEVSRGAGRSLVHAGTKKPSTPLQVEEYACVDSHYAINTSLYKYCKGDKQMKTHLVLTYAVLVEILFFSLS</sequence>